<reference evidence="1 2" key="1">
    <citation type="submission" date="2024-01" db="EMBL/GenBank/DDBJ databases">
        <authorList>
            <person name="Waweru B."/>
        </authorList>
    </citation>
    <scope>NUCLEOTIDE SEQUENCE [LARGE SCALE GENOMIC DNA]</scope>
</reference>
<organism evidence="1 2">
    <name type="scientific">Dovyalis caffra</name>
    <dbReference type="NCBI Taxonomy" id="77055"/>
    <lineage>
        <taxon>Eukaryota</taxon>
        <taxon>Viridiplantae</taxon>
        <taxon>Streptophyta</taxon>
        <taxon>Embryophyta</taxon>
        <taxon>Tracheophyta</taxon>
        <taxon>Spermatophyta</taxon>
        <taxon>Magnoliopsida</taxon>
        <taxon>eudicotyledons</taxon>
        <taxon>Gunneridae</taxon>
        <taxon>Pentapetalae</taxon>
        <taxon>rosids</taxon>
        <taxon>fabids</taxon>
        <taxon>Malpighiales</taxon>
        <taxon>Salicaceae</taxon>
        <taxon>Flacourtieae</taxon>
        <taxon>Dovyalis</taxon>
    </lineage>
</organism>
<dbReference type="EMBL" id="CAWUPB010001194">
    <property type="protein sequence ID" value="CAK7352720.1"/>
    <property type="molecule type" value="Genomic_DNA"/>
</dbReference>
<gene>
    <name evidence="1" type="ORF">DCAF_LOCUS24365</name>
</gene>
<evidence type="ECO:0000313" key="1">
    <source>
        <dbReference type="EMBL" id="CAK7352720.1"/>
    </source>
</evidence>
<accession>A0AAV1SN39</accession>
<sequence>MDVPLLSYEKPPKPLILLHESLLKPLGENDRFDALKSLESFWAIAIIAVMKRSGVKHSCGS</sequence>
<name>A0AAV1SN39_9ROSI</name>
<comment type="caution">
    <text evidence="1">The sequence shown here is derived from an EMBL/GenBank/DDBJ whole genome shotgun (WGS) entry which is preliminary data.</text>
</comment>
<keyword evidence="2" id="KW-1185">Reference proteome</keyword>
<evidence type="ECO:0000313" key="2">
    <source>
        <dbReference type="Proteomes" id="UP001314170"/>
    </source>
</evidence>
<proteinExistence type="predicted"/>
<dbReference type="AlphaFoldDB" id="A0AAV1SN39"/>
<protein>
    <submittedName>
        <fullName evidence="1">Uncharacterized protein</fullName>
    </submittedName>
</protein>
<dbReference type="Proteomes" id="UP001314170">
    <property type="component" value="Unassembled WGS sequence"/>
</dbReference>